<comment type="caution">
    <text evidence="7">The sequence shown here is derived from an EMBL/GenBank/DDBJ whole genome shotgun (WGS) entry which is preliminary data.</text>
</comment>
<dbReference type="EMBL" id="JAZGQO010000003">
    <property type="protein sequence ID" value="KAK6188924.1"/>
    <property type="molecule type" value="Genomic_DNA"/>
</dbReference>
<feature type="transmembrane region" description="Helical" evidence="6">
    <location>
        <begin position="186"/>
        <end position="207"/>
    </location>
</feature>
<dbReference type="Pfam" id="PF04193">
    <property type="entry name" value="PQ-loop"/>
    <property type="match status" value="1"/>
</dbReference>
<keyword evidence="3 5" id="KW-1133">Transmembrane helix</keyword>
<evidence type="ECO:0000256" key="4">
    <source>
        <dbReference type="ARBA" id="ARBA00023136"/>
    </source>
</evidence>
<keyword evidence="2 5" id="KW-0812">Transmembrane</keyword>
<sequence>MAAVVGSSASLLLLSNVLSISVILACIVIKLPQILSMIRGGSSKGVRLSSVLLEECGYSIMLTYHFAMNYPIATYFEYTFLVLQDLIVIVLILGYNEKLNLTALPFFALYMCVFSCFAMNMVPGYVLKTAISLCTPISTSSKLIQLVSIVRNQDPGTVSAATWGMAFYTTMARSITTLIQTGDVRVLINFGISCLLNFSLTIMVLYYRRSSKKKLY</sequence>
<dbReference type="AlphaFoldDB" id="A0AAN8JZ79"/>
<evidence type="ECO:0000256" key="6">
    <source>
        <dbReference type="SAM" id="Phobius"/>
    </source>
</evidence>
<evidence type="ECO:0000256" key="1">
    <source>
        <dbReference type="ARBA" id="ARBA00004141"/>
    </source>
</evidence>
<protein>
    <recommendedName>
        <fullName evidence="5">Solute carrier family 66 member 3</fullName>
    </recommendedName>
</protein>
<evidence type="ECO:0000313" key="7">
    <source>
        <dbReference type="EMBL" id="KAK6188924.1"/>
    </source>
</evidence>
<dbReference type="PIRSF" id="PIRSF023381">
    <property type="entry name" value="MannP-dilichol_defect-1p"/>
    <property type="match status" value="1"/>
</dbReference>
<comment type="subcellular location">
    <subcellularLocation>
        <location evidence="1 5">Membrane</location>
        <topology evidence="1 5">Multi-pass membrane protein</topology>
    </subcellularLocation>
</comment>
<evidence type="ECO:0000256" key="3">
    <source>
        <dbReference type="ARBA" id="ARBA00022989"/>
    </source>
</evidence>
<dbReference type="InterPro" id="IPR016817">
    <property type="entry name" value="MannP-dilichol_defect-1"/>
</dbReference>
<evidence type="ECO:0000256" key="2">
    <source>
        <dbReference type="ARBA" id="ARBA00022692"/>
    </source>
</evidence>
<dbReference type="GO" id="GO:0016020">
    <property type="term" value="C:membrane"/>
    <property type="evidence" value="ECO:0007669"/>
    <property type="project" value="UniProtKB-SubCell"/>
</dbReference>
<evidence type="ECO:0000313" key="8">
    <source>
        <dbReference type="Proteomes" id="UP001347796"/>
    </source>
</evidence>
<dbReference type="InterPro" id="IPR006603">
    <property type="entry name" value="PQ-loop_rpt"/>
</dbReference>
<keyword evidence="4 5" id="KW-0472">Membrane</keyword>
<gene>
    <name evidence="7" type="ORF">SNE40_005000</name>
</gene>
<keyword evidence="8" id="KW-1185">Reference proteome</keyword>
<feature type="transmembrane region" description="Helical" evidence="6">
    <location>
        <begin position="78"/>
        <end position="95"/>
    </location>
</feature>
<feature type="transmembrane region" description="Helical" evidence="6">
    <location>
        <begin position="107"/>
        <end position="126"/>
    </location>
</feature>
<accession>A0AAN8JZ79</accession>
<evidence type="ECO:0000256" key="5">
    <source>
        <dbReference type="PIRNR" id="PIRNR023381"/>
    </source>
</evidence>
<reference evidence="7 8" key="1">
    <citation type="submission" date="2024-01" db="EMBL/GenBank/DDBJ databases">
        <title>The genome of the rayed Mediterranean limpet Patella caerulea (Linnaeus, 1758).</title>
        <authorList>
            <person name="Anh-Thu Weber A."/>
            <person name="Halstead-Nussloch G."/>
        </authorList>
    </citation>
    <scope>NUCLEOTIDE SEQUENCE [LARGE SCALE GENOMIC DNA]</scope>
    <source>
        <strain evidence="7">AATW-2023a</strain>
        <tissue evidence="7">Whole specimen</tissue>
    </source>
</reference>
<name>A0AAN8JZ79_PATCE</name>
<proteinExistence type="predicted"/>
<dbReference type="PANTHER" id="PTHR12226:SF3">
    <property type="entry name" value="SOLUTE CARRIER FAMILY 66 MEMBER 3"/>
    <property type="match status" value="1"/>
</dbReference>
<feature type="transmembrane region" description="Helical" evidence="6">
    <location>
        <begin position="12"/>
        <end position="31"/>
    </location>
</feature>
<organism evidence="7 8">
    <name type="scientific">Patella caerulea</name>
    <name type="common">Rayed Mediterranean limpet</name>
    <dbReference type="NCBI Taxonomy" id="87958"/>
    <lineage>
        <taxon>Eukaryota</taxon>
        <taxon>Metazoa</taxon>
        <taxon>Spiralia</taxon>
        <taxon>Lophotrochozoa</taxon>
        <taxon>Mollusca</taxon>
        <taxon>Gastropoda</taxon>
        <taxon>Patellogastropoda</taxon>
        <taxon>Patelloidea</taxon>
        <taxon>Patellidae</taxon>
        <taxon>Patella</taxon>
    </lineage>
</organism>
<dbReference type="Proteomes" id="UP001347796">
    <property type="component" value="Unassembled WGS sequence"/>
</dbReference>
<dbReference type="PANTHER" id="PTHR12226">
    <property type="entry name" value="MANNOSE-P-DOLICHOL UTILIZATION DEFECT 1 LEC35 -RELATED"/>
    <property type="match status" value="1"/>
</dbReference>
<dbReference type="Gene3D" id="1.20.1280.290">
    <property type="match status" value="1"/>
</dbReference>